<reference evidence="2 3" key="1">
    <citation type="journal article" date="2009" name="Int. J. Syst. Evol. Microbiol.">
        <title>Paenibacillus contaminans sp. nov., isolated from a contaminated laboratory plate.</title>
        <authorList>
            <person name="Chou J.H."/>
            <person name="Lee J.H."/>
            <person name="Lin M.C."/>
            <person name="Chang P.S."/>
            <person name="Arun A.B."/>
            <person name="Young C.C."/>
            <person name="Chen W.M."/>
        </authorList>
    </citation>
    <scope>NUCLEOTIDE SEQUENCE [LARGE SCALE GENOMIC DNA]</scope>
    <source>
        <strain evidence="2 3">CKOBP-6</strain>
    </source>
</reference>
<dbReference type="AlphaFoldDB" id="A0A329MRA5"/>
<gene>
    <name evidence="2" type="ORF">DQG23_07265</name>
</gene>
<dbReference type="Pfam" id="PF14526">
    <property type="entry name" value="Cass2"/>
    <property type="match status" value="1"/>
</dbReference>
<evidence type="ECO:0000313" key="2">
    <source>
        <dbReference type="EMBL" id="RAV21848.1"/>
    </source>
</evidence>
<protein>
    <recommendedName>
        <fullName evidence="1">Integron-associated effector binding protein domain-containing protein</fullName>
    </recommendedName>
</protein>
<dbReference type="SUPFAM" id="SSF55136">
    <property type="entry name" value="Probable bacterial effector-binding domain"/>
    <property type="match status" value="1"/>
</dbReference>
<dbReference type="OrthoDB" id="2602782at2"/>
<dbReference type="RefSeq" id="WP_113030158.1">
    <property type="nucleotide sequence ID" value="NZ_QMFB01000003.1"/>
</dbReference>
<dbReference type="Gene3D" id="3.20.80.10">
    <property type="entry name" value="Regulatory factor, effector binding domain"/>
    <property type="match status" value="1"/>
</dbReference>
<feature type="domain" description="Integron-associated effector binding protein" evidence="1">
    <location>
        <begin position="70"/>
        <end position="148"/>
    </location>
</feature>
<name>A0A329MRA5_9BACL</name>
<organism evidence="2 3">
    <name type="scientific">Paenibacillus contaminans</name>
    <dbReference type="NCBI Taxonomy" id="450362"/>
    <lineage>
        <taxon>Bacteria</taxon>
        <taxon>Bacillati</taxon>
        <taxon>Bacillota</taxon>
        <taxon>Bacilli</taxon>
        <taxon>Bacillales</taxon>
        <taxon>Paenibacillaceae</taxon>
        <taxon>Paenibacillus</taxon>
    </lineage>
</organism>
<dbReference type="InterPro" id="IPR029441">
    <property type="entry name" value="Cass2"/>
</dbReference>
<dbReference type="EMBL" id="QMFB01000003">
    <property type="protein sequence ID" value="RAV21848.1"/>
    <property type="molecule type" value="Genomic_DNA"/>
</dbReference>
<accession>A0A329MRA5</accession>
<keyword evidence="3" id="KW-1185">Reference proteome</keyword>
<evidence type="ECO:0000259" key="1">
    <source>
        <dbReference type="Pfam" id="PF14526"/>
    </source>
</evidence>
<sequence>MNDRDNVNIREVLQVRSTYIETIRLIGFLGKRLEDQNELFPMLKSRMHEIPEKLSDKPCLTILPAGLAPFVGVEVTENDDVPEGMTSCTIPADEYMVFRFETKHIGSFWERICSEENQAYYGIDLAKPRFEMFTSELEAEGVVEWYIPRREDRKSV</sequence>
<dbReference type="InterPro" id="IPR011256">
    <property type="entry name" value="Reg_factor_effector_dom_sf"/>
</dbReference>
<evidence type="ECO:0000313" key="3">
    <source>
        <dbReference type="Proteomes" id="UP000250369"/>
    </source>
</evidence>
<proteinExistence type="predicted"/>
<comment type="caution">
    <text evidence="2">The sequence shown here is derived from an EMBL/GenBank/DDBJ whole genome shotgun (WGS) entry which is preliminary data.</text>
</comment>
<dbReference type="Proteomes" id="UP000250369">
    <property type="component" value="Unassembled WGS sequence"/>
</dbReference>